<comment type="caution">
    <text evidence="1">The sequence shown here is derived from an EMBL/GenBank/DDBJ whole genome shotgun (WGS) entry which is preliminary data.</text>
</comment>
<keyword evidence="2" id="KW-1185">Reference proteome</keyword>
<gene>
    <name evidence="1" type="ORF">AG1IA_08359</name>
</gene>
<dbReference type="EMBL" id="AFRT01002539">
    <property type="protein sequence ID" value="ELU37609.1"/>
    <property type="molecule type" value="Genomic_DNA"/>
</dbReference>
<evidence type="ECO:0000313" key="2">
    <source>
        <dbReference type="Proteomes" id="UP000011668"/>
    </source>
</evidence>
<accession>L8WMN3</accession>
<sequence length="235" mass="25760">MQQRPSGDGSGKSKRSEFGGNHLQLKYTPLTNFVAEGYVLACESIWELAKTRMGQVDYLGLSESSPDTPLCEDWVHLRRSNINLTWCGLPSQAKGPVIQMEMMDGETSRSCLGNRDIMLFGQLPSVMGFLQSEAQSSRRRMETYQRCMFLDDTDATVRSKSATISGSLARSIPHTKFRPIMTETLGSVGGPGHGPSNTQYCCHGIDVPQFSEPHLELIGSFAPGLSRPILQAPGS</sequence>
<dbReference type="Proteomes" id="UP000011668">
    <property type="component" value="Unassembled WGS sequence"/>
</dbReference>
<proteinExistence type="predicted"/>
<name>L8WMN3_THACA</name>
<dbReference type="HOGENOM" id="CLU_1180903_0_0_1"/>
<dbReference type="AlphaFoldDB" id="L8WMN3"/>
<evidence type="ECO:0000313" key="1">
    <source>
        <dbReference type="EMBL" id="ELU37609.1"/>
    </source>
</evidence>
<organism evidence="1 2">
    <name type="scientific">Thanatephorus cucumeris (strain AG1-IA)</name>
    <name type="common">Rice sheath blight fungus</name>
    <name type="synonym">Rhizoctonia solani</name>
    <dbReference type="NCBI Taxonomy" id="983506"/>
    <lineage>
        <taxon>Eukaryota</taxon>
        <taxon>Fungi</taxon>
        <taxon>Dikarya</taxon>
        <taxon>Basidiomycota</taxon>
        <taxon>Agaricomycotina</taxon>
        <taxon>Agaricomycetes</taxon>
        <taxon>Cantharellales</taxon>
        <taxon>Ceratobasidiaceae</taxon>
        <taxon>Rhizoctonia</taxon>
        <taxon>Rhizoctonia solani AG-1</taxon>
    </lineage>
</organism>
<protein>
    <submittedName>
        <fullName evidence="1">Uncharacterized protein</fullName>
    </submittedName>
</protein>
<reference evidence="1 2" key="1">
    <citation type="journal article" date="2013" name="Nat. Commun.">
        <title>The evolution and pathogenic mechanisms of the rice sheath blight pathogen.</title>
        <authorList>
            <person name="Zheng A."/>
            <person name="Lin R."/>
            <person name="Xu L."/>
            <person name="Qin P."/>
            <person name="Tang C."/>
            <person name="Ai P."/>
            <person name="Zhang D."/>
            <person name="Liu Y."/>
            <person name="Sun Z."/>
            <person name="Feng H."/>
            <person name="Wang Y."/>
            <person name="Chen Y."/>
            <person name="Liang X."/>
            <person name="Fu R."/>
            <person name="Li Q."/>
            <person name="Zhang J."/>
            <person name="Yu X."/>
            <person name="Xie Z."/>
            <person name="Ding L."/>
            <person name="Guan P."/>
            <person name="Tang J."/>
            <person name="Liang Y."/>
            <person name="Wang S."/>
            <person name="Deng Q."/>
            <person name="Li S."/>
            <person name="Zhu J."/>
            <person name="Wang L."/>
            <person name="Liu H."/>
            <person name="Li P."/>
        </authorList>
    </citation>
    <scope>NUCLEOTIDE SEQUENCE [LARGE SCALE GENOMIC DNA]</scope>
    <source>
        <strain evidence="2">AG-1 IA</strain>
    </source>
</reference>